<protein>
    <recommendedName>
        <fullName evidence="4">HpcH/HpaI aldolase/citrate lyase domain-containing protein</fullName>
    </recommendedName>
</protein>
<keyword evidence="2" id="KW-0479">Metal-binding</keyword>
<dbReference type="PIRSF" id="PIRSF015582">
    <property type="entry name" value="Cit_lyase_B"/>
    <property type="match status" value="1"/>
</dbReference>
<feature type="domain" description="HpcH/HpaI aldolase/citrate lyase" evidence="4">
    <location>
        <begin position="2"/>
        <end position="201"/>
    </location>
</feature>
<dbReference type="InterPro" id="IPR015813">
    <property type="entry name" value="Pyrv/PenolPyrv_kinase-like_dom"/>
</dbReference>
<dbReference type="PANTHER" id="PTHR32308:SF0">
    <property type="entry name" value="HPCH_HPAI ALDOLASE_CITRATE LYASE DOMAIN-CONTAINING PROTEIN"/>
    <property type="match status" value="1"/>
</dbReference>
<dbReference type="GO" id="GO:0000287">
    <property type="term" value="F:magnesium ion binding"/>
    <property type="evidence" value="ECO:0007669"/>
    <property type="project" value="TreeGrafter"/>
</dbReference>
<evidence type="ECO:0000259" key="4">
    <source>
        <dbReference type="Pfam" id="PF03328"/>
    </source>
</evidence>
<dbReference type="Gene3D" id="3.20.20.60">
    <property type="entry name" value="Phosphoenolpyruvate-binding domains"/>
    <property type="match status" value="1"/>
</dbReference>
<dbReference type="EMBL" id="BARU01004491">
    <property type="protein sequence ID" value="GAH20946.1"/>
    <property type="molecule type" value="Genomic_DNA"/>
</dbReference>
<feature type="non-terminal residue" evidence="5">
    <location>
        <position position="1"/>
    </location>
</feature>
<feature type="non-terminal residue" evidence="5">
    <location>
        <position position="252"/>
    </location>
</feature>
<organism evidence="5">
    <name type="scientific">marine sediment metagenome</name>
    <dbReference type="NCBI Taxonomy" id="412755"/>
    <lineage>
        <taxon>unclassified sequences</taxon>
        <taxon>metagenomes</taxon>
        <taxon>ecological metagenomes</taxon>
    </lineage>
</organism>
<proteinExistence type="predicted"/>
<dbReference type="InterPro" id="IPR040442">
    <property type="entry name" value="Pyrv_kinase-like_dom_sf"/>
</dbReference>
<dbReference type="AlphaFoldDB" id="X1DJ85"/>
<dbReference type="SUPFAM" id="SSF51621">
    <property type="entry name" value="Phosphoenolpyruvate/pyruvate domain"/>
    <property type="match status" value="1"/>
</dbReference>
<name>X1DJ85_9ZZZZ</name>
<evidence type="ECO:0000256" key="2">
    <source>
        <dbReference type="ARBA" id="ARBA00022723"/>
    </source>
</evidence>
<evidence type="ECO:0000313" key="5">
    <source>
        <dbReference type="EMBL" id="GAH20946.1"/>
    </source>
</evidence>
<dbReference type="Pfam" id="PF03328">
    <property type="entry name" value="HpcH_HpaI"/>
    <property type="match status" value="1"/>
</dbReference>
<gene>
    <name evidence="5" type="ORF">S03H2_09014</name>
</gene>
<keyword evidence="3" id="KW-0460">Magnesium</keyword>
<comment type="cofactor">
    <cofactor evidence="1">
        <name>Mg(2+)</name>
        <dbReference type="ChEBI" id="CHEBI:18420"/>
    </cofactor>
</comment>
<evidence type="ECO:0000256" key="1">
    <source>
        <dbReference type="ARBA" id="ARBA00001946"/>
    </source>
</evidence>
<dbReference type="GO" id="GO:0006107">
    <property type="term" value="P:oxaloacetate metabolic process"/>
    <property type="evidence" value="ECO:0007669"/>
    <property type="project" value="TreeGrafter"/>
</dbReference>
<sequence>PADVITLDIEDSVPPAEKQKARELSHKNLKFAASSGADVYVRINNWETGMTNADCEAVVDEGLVAVCLAKCGGADHVKRLAWKLEEMEQRKGLEVGSIKIQLLIETAKGMMNVYEAALASERVNSLIFGAVDYTTDMRVTLTQPIGEETKWARARMVCAARAAGIIAIDAPYVAFRDIEGFEKDTLYGRQLGMEGRMLIHPSQIEPSHRIYTPAPERVEWAREVVKVFEEEGIAKGSAAVSYKGKMVDTPVY</sequence>
<reference evidence="5" key="1">
    <citation type="journal article" date="2014" name="Front. Microbiol.">
        <title>High frequency of phylogenetically diverse reductive dehalogenase-homologous genes in deep subseafloor sedimentary metagenomes.</title>
        <authorList>
            <person name="Kawai M."/>
            <person name="Futagami T."/>
            <person name="Toyoda A."/>
            <person name="Takaki Y."/>
            <person name="Nishi S."/>
            <person name="Hori S."/>
            <person name="Arai W."/>
            <person name="Tsubouchi T."/>
            <person name="Morono Y."/>
            <person name="Uchiyama I."/>
            <person name="Ito T."/>
            <person name="Fujiyama A."/>
            <person name="Inagaki F."/>
            <person name="Takami H."/>
        </authorList>
    </citation>
    <scope>NUCLEOTIDE SEQUENCE</scope>
    <source>
        <strain evidence="5">Expedition CK06-06</strain>
    </source>
</reference>
<dbReference type="GO" id="GO:0003824">
    <property type="term" value="F:catalytic activity"/>
    <property type="evidence" value="ECO:0007669"/>
    <property type="project" value="InterPro"/>
</dbReference>
<dbReference type="InterPro" id="IPR005000">
    <property type="entry name" value="Aldolase/citrate-lyase_domain"/>
</dbReference>
<accession>X1DJ85</accession>
<comment type="caution">
    <text evidence="5">The sequence shown here is derived from an EMBL/GenBank/DDBJ whole genome shotgun (WGS) entry which is preliminary data.</text>
</comment>
<evidence type="ECO:0000256" key="3">
    <source>
        <dbReference type="ARBA" id="ARBA00022842"/>
    </source>
</evidence>
<dbReference type="PANTHER" id="PTHR32308">
    <property type="entry name" value="LYASE BETA SUBUNIT, PUTATIVE (AFU_ORTHOLOGUE AFUA_4G13030)-RELATED"/>
    <property type="match status" value="1"/>
</dbReference>
<dbReference type="InterPro" id="IPR011206">
    <property type="entry name" value="Citrate_lyase_beta/mcl1/mcl2"/>
</dbReference>